<dbReference type="EMBL" id="CAJHNH020007113">
    <property type="protein sequence ID" value="CAG5134390.1"/>
    <property type="molecule type" value="Genomic_DNA"/>
</dbReference>
<dbReference type="OrthoDB" id="370884at2759"/>
<keyword evidence="3" id="KW-0328">Glycosyltransferase</keyword>
<feature type="transmembrane region" description="Helical" evidence="8">
    <location>
        <begin position="222"/>
        <end position="244"/>
    </location>
</feature>
<dbReference type="GO" id="GO:0004100">
    <property type="term" value="F:chitin synthase activity"/>
    <property type="evidence" value="ECO:0007669"/>
    <property type="project" value="UniProtKB-EC"/>
</dbReference>
<dbReference type="GO" id="GO:0016020">
    <property type="term" value="C:membrane"/>
    <property type="evidence" value="ECO:0007669"/>
    <property type="project" value="UniProtKB-SubCell"/>
</dbReference>
<feature type="transmembrane region" description="Helical" evidence="8">
    <location>
        <begin position="186"/>
        <end position="210"/>
    </location>
</feature>
<feature type="transmembrane region" description="Helical" evidence="8">
    <location>
        <begin position="77"/>
        <end position="96"/>
    </location>
</feature>
<evidence type="ECO:0000256" key="8">
    <source>
        <dbReference type="SAM" id="Phobius"/>
    </source>
</evidence>
<feature type="transmembrane region" description="Helical" evidence="8">
    <location>
        <begin position="1074"/>
        <end position="1096"/>
    </location>
</feature>
<keyword evidence="5 8" id="KW-1133">Transmembrane helix</keyword>
<dbReference type="EC" id="2.4.1.16" evidence="2"/>
<feature type="transmembrane region" description="Helical" evidence="8">
    <location>
        <begin position="256"/>
        <end position="279"/>
    </location>
</feature>
<dbReference type="PANTHER" id="PTHR22914">
    <property type="entry name" value="CHITIN SYNTHASE"/>
    <property type="match status" value="1"/>
</dbReference>
<dbReference type="SUPFAM" id="SSF53448">
    <property type="entry name" value="Nucleotide-diphospho-sugar transferases"/>
    <property type="match status" value="1"/>
</dbReference>
<feature type="compositionally biased region" description="Polar residues" evidence="7">
    <location>
        <begin position="528"/>
        <end position="540"/>
    </location>
</feature>
<feature type="transmembrane region" description="Helical" evidence="8">
    <location>
        <begin position="1043"/>
        <end position="1062"/>
    </location>
</feature>
<feature type="non-terminal residue" evidence="9">
    <location>
        <position position="1126"/>
    </location>
</feature>
<evidence type="ECO:0000313" key="10">
    <source>
        <dbReference type="Proteomes" id="UP000678393"/>
    </source>
</evidence>
<feature type="compositionally biased region" description="Low complexity" evidence="7">
    <location>
        <begin position="541"/>
        <end position="554"/>
    </location>
</feature>
<dbReference type="AlphaFoldDB" id="A0A8S4A223"/>
<feature type="transmembrane region" description="Helical" evidence="8">
    <location>
        <begin position="7"/>
        <end position="30"/>
    </location>
</feature>
<feature type="transmembrane region" description="Helical" evidence="8">
    <location>
        <begin position="42"/>
        <end position="65"/>
    </location>
</feature>
<dbReference type="Proteomes" id="UP000678393">
    <property type="component" value="Unassembled WGS sequence"/>
</dbReference>
<keyword evidence="6 8" id="KW-0472">Membrane</keyword>
<dbReference type="PANTHER" id="PTHR22914:SF41">
    <property type="entry name" value="CHITIN SYNTHASE 7"/>
    <property type="match status" value="1"/>
</dbReference>
<evidence type="ECO:0000256" key="5">
    <source>
        <dbReference type="ARBA" id="ARBA00022989"/>
    </source>
</evidence>
<sequence>AILASSLFLLMMGIMTVQKMSLVTSLRMLLHPDVTIEQGYSIIAILLVAPYLFSLFLMAWNIPILRKPKDFSMPSTVNIITGVCAAVVEAFCVVVFTTRVMAVLPVFVSLPATHGVLAVSAATEAVSRSCKSSAKLTVSDQSSNRTKASHKSFLCGGARILASILCILSSPIVASILYFLNQADLVTSLTLTLVPSVLAAHFFAGLFNCAFSYVSFALCQPLFGVVIPSLLSMMTSIVLCVILGPSMYGIEETTYFGPFSIFVACSFVFAWAWAWPYILNATSMAQKPKFLLMPHKILFRGYGWNPIFYDQKMFLRLDTKQLHRVSSYERKVKNRIYVCTTMYREADYEMERLLMSLIQVCSDPALEGIHLESNVFMDNGCKGETLNEFALQFVAVLVSKANVMLDKARCWLTPYGMQIFCKLPCGLPLFVHFKDPQKVKAKKRWSQSMYINYVMRFRKVLWQNDCDNTSSLETDICKIIPTLSTIVQGTEENQMTFVGNNEQFMLRRISNIGYPTLVDFRVGPESDQGGTSVEDSSPPNSDSGSQGFASSSSKESSDLESLPEDTTRELPPNSYMNIGFKSDEYVCRTESSAKDNGAGRCYIYRLNMVALDNASFITDKSNASDSMDSYNDLAFDDAALVDDDHTFILATDADMDFKGKAVRELLDLCNGDKMIGAACGRTHPVGKKCSSIVWHQVFEYAKGKLLWVFCVRKTKLLELIQKYFWMIKNAQNVIGSVSCCPGCFSLYRASAIRDVMNKYSSPTKTPFTVYVKDTGEDRWMATLMMINGWRMRYSPFADNSTYCPDSFEEYYKQRRRWILSDMANAILVVQNLFRLVRNNDCFSFVYIVYLVNMFLNNVITPGTAIVMITAEINAGHFHFQQHYVIMLLTLSLVYAALMHPRESYQIIYGFAYLFIFPAMHVLLPIYSIANIVDQSWGTRDSTNAKLPKISCIPAFRKMRKSLRKSKPRNDEKDSSANPTGDAKCELQDIISSLLVDMSKGDLQAREEHKFWESLTSTRLGTEVNKGLGKAELAEGLRVLRNRLFAGFLILNALWLGFLSYFYLGLDTPLSRLNIYGMISGALYGFTLIIQIVGLTVSRVDQVLTRLAKYVYKDDVPLWVHEKDASS</sequence>
<dbReference type="InterPro" id="IPR004835">
    <property type="entry name" value="Chitin_synth"/>
</dbReference>
<feature type="transmembrane region" description="Helical" evidence="8">
    <location>
        <begin position="906"/>
        <end position="929"/>
    </location>
</feature>
<name>A0A8S4A223_9EUPU</name>
<gene>
    <name evidence="9" type="ORF">CUNI_LOCUS19948</name>
</gene>
<keyword evidence="3" id="KW-0808">Transferase</keyword>
<keyword evidence="10" id="KW-1185">Reference proteome</keyword>
<protein>
    <recommendedName>
        <fullName evidence="2">chitin synthase</fullName>
        <ecNumber evidence="2">2.4.1.16</ecNumber>
    </recommendedName>
</protein>
<comment type="subcellular location">
    <subcellularLocation>
        <location evidence="1">Membrane</location>
        <topology evidence="1">Multi-pass membrane protein</topology>
    </subcellularLocation>
</comment>
<evidence type="ECO:0000256" key="3">
    <source>
        <dbReference type="ARBA" id="ARBA00022676"/>
    </source>
</evidence>
<evidence type="ECO:0000256" key="2">
    <source>
        <dbReference type="ARBA" id="ARBA00012543"/>
    </source>
</evidence>
<feature type="region of interest" description="Disordered" evidence="7">
    <location>
        <begin position="523"/>
        <end position="574"/>
    </location>
</feature>
<keyword evidence="4 8" id="KW-0812">Transmembrane</keyword>
<feature type="transmembrane region" description="Helical" evidence="8">
    <location>
        <begin position="882"/>
        <end position="900"/>
    </location>
</feature>
<reference evidence="9" key="1">
    <citation type="submission" date="2021-04" db="EMBL/GenBank/DDBJ databases">
        <authorList>
            <consortium name="Molecular Ecology Group"/>
        </authorList>
    </citation>
    <scope>NUCLEOTIDE SEQUENCE</scope>
</reference>
<evidence type="ECO:0000313" key="9">
    <source>
        <dbReference type="EMBL" id="CAG5134390.1"/>
    </source>
</evidence>
<evidence type="ECO:0000256" key="7">
    <source>
        <dbReference type="SAM" id="MobiDB-lite"/>
    </source>
</evidence>
<dbReference type="GO" id="GO:0006031">
    <property type="term" value="P:chitin biosynthetic process"/>
    <property type="evidence" value="ECO:0007669"/>
    <property type="project" value="TreeGrafter"/>
</dbReference>
<evidence type="ECO:0000256" key="1">
    <source>
        <dbReference type="ARBA" id="ARBA00004141"/>
    </source>
</evidence>
<dbReference type="Pfam" id="PF03142">
    <property type="entry name" value="Chitin_synth_2"/>
    <property type="match status" value="1"/>
</dbReference>
<proteinExistence type="predicted"/>
<accession>A0A8S4A223</accession>
<dbReference type="GO" id="GO:0071944">
    <property type="term" value="C:cell periphery"/>
    <property type="evidence" value="ECO:0007669"/>
    <property type="project" value="TreeGrafter"/>
</dbReference>
<comment type="caution">
    <text evidence="9">The sequence shown here is derived from an EMBL/GenBank/DDBJ whole genome shotgun (WGS) entry which is preliminary data.</text>
</comment>
<feature type="transmembrane region" description="Helical" evidence="8">
    <location>
        <begin position="842"/>
        <end position="870"/>
    </location>
</feature>
<dbReference type="InterPro" id="IPR029044">
    <property type="entry name" value="Nucleotide-diphossugar_trans"/>
</dbReference>
<organism evidence="9 10">
    <name type="scientific">Candidula unifasciata</name>
    <dbReference type="NCBI Taxonomy" id="100452"/>
    <lineage>
        <taxon>Eukaryota</taxon>
        <taxon>Metazoa</taxon>
        <taxon>Spiralia</taxon>
        <taxon>Lophotrochozoa</taxon>
        <taxon>Mollusca</taxon>
        <taxon>Gastropoda</taxon>
        <taxon>Heterobranchia</taxon>
        <taxon>Euthyneura</taxon>
        <taxon>Panpulmonata</taxon>
        <taxon>Eupulmonata</taxon>
        <taxon>Stylommatophora</taxon>
        <taxon>Helicina</taxon>
        <taxon>Helicoidea</taxon>
        <taxon>Geomitridae</taxon>
        <taxon>Candidula</taxon>
    </lineage>
</organism>
<feature type="region of interest" description="Disordered" evidence="7">
    <location>
        <begin position="961"/>
        <end position="982"/>
    </location>
</feature>
<evidence type="ECO:0000256" key="4">
    <source>
        <dbReference type="ARBA" id="ARBA00022692"/>
    </source>
</evidence>
<evidence type="ECO:0000256" key="6">
    <source>
        <dbReference type="ARBA" id="ARBA00023136"/>
    </source>
</evidence>
<feature type="transmembrane region" description="Helical" evidence="8">
    <location>
        <begin position="160"/>
        <end position="180"/>
    </location>
</feature>